<reference evidence="1 2" key="1">
    <citation type="submission" date="2016-10" db="EMBL/GenBank/DDBJ databases">
        <authorList>
            <person name="Varghese N."/>
            <person name="Submissions S."/>
        </authorList>
    </citation>
    <scope>NUCLEOTIDE SEQUENCE [LARGE SCALE GENOMIC DNA]</scope>
    <source>
        <strain evidence="1 2">DSM 29073</strain>
    </source>
</reference>
<gene>
    <name evidence="1" type="ORF">SAMN05444001_1322</name>
</gene>
<comment type="caution">
    <text evidence="1">The sequence shown here is derived from an EMBL/GenBank/DDBJ whole genome shotgun (WGS) entry which is preliminary data.</text>
</comment>
<evidence type="ECO:0000313" key="1">
    <source>
        <dbReference type="EMBL" id="SEG29294.1"/>
    </source>
</evidence>
<dbReference type="Proteomes" id="UP000236725">
    <property type="component" value="Unassembled WGS sequence"/>
</dbReference>
<dbReference type="Pfam" id="PF15869">
    <property type="entry name" value="TolB_like"/>
    <property type="match status" value="1"/>
</dbReference>
<dbReference type="RefSeq" id="WP_103984476.1">
    <property type="nucleotide sequence ID" value="NZ_FNVS01000032.1"/>
</dbReference>
<dbReference type="SUPFAM" id="SSF82171">
    <property type="entry name" value="DPP6 N-terminal domain-like"/>
    <property type="match status" value="1"/>
</dbReference>
<dbReference type="EMBL" id="FNVS01000032">
    <property type="protein sequence ID" value="SEG29294.1"/>
    <property type="molecule type" value="Genomic_DNA"/>
</dbReference>
<dbReference type="PROSITE" id="PS51257">
    <property type="entry name" value="PROKAR_LIPOPROTEIN"/>
    <property type="match status" value="1"/>
</dbReference>
<organism evidence="1 2">
    <name type="scientific">Parabacteroides chinchillae</name>
    <dbReference type="NCBI Taxonomy" id="871327"/>
    <lineage>
        <taxon>Bacteria</taxon>
        <taxon>Pseudomonadati</taxon>
        <taxon>Bacteroidota</taxon>
        <taxon>Bacteroidia</taxon>
        <taxon>Bacteroidales</taxon>
        <taxon>Tannerellaceae</taxon>
        <taxon>Parabacteroides</taxon>
    </lineage>
</organism>
<proteinExistence type="predicted"/>
<keyword evidence="2" id="KW-1185">Reference proteome</keyword>
<sequence length="341" mass="39592">MRYCILLILCLSFFSCKNKNLEKRAQTSFWEVSDSLDVEIGTPMLMQLSDNLLFVDRSFSAPYMIDAIDIRKNKLLYSFAKKGQGPNEFIQITNIDVFQSNNHRYIQLFDNIQRKISVYSIDSLNHSLGKCLPIIEKKLDENTRYLEIYRINDSSYIATGRTKQKFTFMDEKLDKVISCGNYLQENNTNVDSMTRSKANYGRLYLSPNRTQLASVVFMAGVMELYNINDDTIQKKWDYSLHSLKYNIQEKSLLPLNPMGYLAAGFVNNYLIGLYSGEEKKGGTSYGNEFHIFDHNGNIKRKYLLSSKILNFCIDKNTNSIYAISYREDPKILIYKIDEQIK</sequence>
<dbReference type="AlphaFoldDB" id="A0A8G2F2P7"/>
<evidence type="ECO:0000313" key="2">
    <source>
        <dbReference type="Proteomes" id="UP000236725"/>
    </source>
</evidence>
<protein>
    <submittedName>
        <fullName evidence="1">TolB-like 6-blade propeller-like</fullName>
    </submittedName>
</protein>
<name>A0A8G2F2P7_9BACT</name>
<accession>A0A8G2F2P7</accession>